<feature type="compositionally biased region" description="Basic and acidic residues" evidence="4">
    <location>
        <begin position="9"/>
        <end position="30"/>
    </location>
</feature>
<evidence type="ECO:0000256" key="2">
    <source>
        <dbReference type="ARBA" id="ARBA00015157"/>
    </source>
</evidence>
<feature type="region of interest" description="Disordered" evidence="4">
    <location>
        <begin position="205"/>
        <end position="278"/>
    </location>
</feature>
<dbReference type="AlphaFoldDB" id="A0A553N7M2"/>
<reference evidence="5 6" key="1">
    <citation type="journal article" date="2018" name="Nat. Ecol. Evol.">
        <title>Genomic signatures of mitonuclear coevolution across populations of Tigriopus californicus.</title>
        <authorList>
            <person name="Barreto F.S."/>
            <person name="Watson E.T."/>
            <person name="Lima T.G."/>
            <person name="Willett C.S."/>
            <person name="Edmands S."/>
            <person name="Li W."/>
            <person name="Burton R.S."/>
        </authorList>
    </citation>
    <scope>NUCLEOTIDE SEQUENCE [LARGE SCALE GENOMIC DNA]</scope>
    <source>
        <strain evidence="5 6">San Diego</strain>
    </source>
</reference>
<evidence type="ECO:0000313" key="6">
    <source>
        <dbReference type="Proteomes" id="UP000318571"/>
    </source>
</evidence>
<protein>
    <recommendedName>
        <fullName evidence="2">Replication termination factor 2</fullName>
    </recommendedName>
    <alternativeName>
        <fullName evidence="3">Replication termination factor 2 domain-containing protein 1</fullName>
    </alternativeName>
</protein>
<dbReference type="OMA" id="EFRWLHC"/>
<dbReference type="PANTHER" id="PTHR12775">
    <property type="entry name" value="PROTEIN C20ORF43 HOMOLOG"/>
    <property type="match status" value="1"/>
</dbReference>
<evidence type="ECO:0000256" key="1">
    <source>
        <dbReference type="ARBA" id="ARBA00009885"/>
    </source>
</evidence>
<dbReference type="EMBL" id="VCGU01000459">
    <property type="protein sequence ID" value="TRY61444.1"/>
    <property type="molecule type" value="Genomic_DNA"/>
</dbReference>
<dbReference type="OrthoDB" id="247013at2759"/>
<evidence type="ECO:0000313" key="5">
    <source>
        <dbReference type="EMBL" id="TRY61444.1"/>
    </source>
</evidence>
<dbReference type="Pfam" id="PF04641">
    <property type="entry name" value="Rtf2"/>
    <property type="match status" value="1"/>
</dbReference>
<comment type="caution">
    <text evidence="5">The sequence shown here is derived from an EMBL/GenBank/DDBJ whole genome shotgun (WGS) entry which is preliminary data.</text>
</comment>
<dbReference type="GO" id="GO:0005634">
    <property type="term" value="C:nucleus"/>
    <property type="evidence" value="ECO:0007669"/>
    <property type="project" value="TreeGrafter"/>
</dbReference>
<dbReference type="InterPro" id="IPR006735">
    <property type="entry name" value="Rtf2"/>
</dbReference>
<keyword evidence="6" id="KW-1185">Reference proteome</keyword>
<dbReference type="GO" id="GO:0006274">
    <property type="term" value="P:DNA replication termination"/>
    <property type="evidence" value="ECO:0007669"/>
    <property type="project" value="TreeGrafter"/>
</dbReference>
<dbReference type="InterPro" id="IPR027799">
    <property type="entry name" value="Rtf2_RING-finger"/>
</dbReference>
<accession>A0A553N7M2</accession>
<evidence type="ECO:0000256" key="4">
    <source>
        <dbReference type="SAM" id="MobiDB-lite"/>
    </source>
</evidence>
<dbReference type="CDD" id="cd16653">
    <property type="entry name" value="RING-like_Rtf2"/>
    <property type="match status" value="1"/>
</dbReference>
<proteinExistence type="inferred from homology"/>
<dbReference type="STRING" id="6832.A0A553N7M2"/>
<dbReference type="Proteomes" id="UP000318571">
    <property type="component" value="Chromosome 8"/>
</dbReference>
<sequence>MGNDGGSIPRRDELVKTKQKKEQKDKDSDRLTRWQHCHLTQEALGRRIVACQLGRLYKKEAIIERLLDQEKPFPPDCNHIKSIKDVKDLELVENPSYENRNPSKGDNYIDSSIAPWICPMTGIEMNGRFKFVFDWKTGKVLSEKANKLVKRDDPMKISEENVIILNPESEDASLMLTKMEARKAREKALKKAKKELKRGVDAVPIKNGADEPFKKPKISGNLTSNIPPPPTSEKLSVKLGSVQKDPSKSEVYKSLFSSHKSAQNKPKGHWVTFDPRYN</sequence>
<dbReference type="PANTHER" id="PTHR12775:SF0">
    <property type="entry name" value="REPLICATION TERMINATION FACTOR 2"/>
    <property type="match status" value="1"/>
</dbReference>
<feature type="compositionally biased region" description="Polar residues" evidence="4">
    <location>
        <begin position="255"/>
        <end position="264"/>
    </location>
</feature>
<feature type="region of interest" description="Disordered" evidence="4">
    <location>
        <begin position="1"/>
        <end position="30"/>
    </location>
</feature>
<gene>
    <name evidence="5" type="ORF">TCAL_06247</name>
</gene>
<comment type="similarity">
    <text evidence="1">Belongs to the rtf2 family.</text>
</comment>
<organism evidence="5 6">
    <name type="scientific">Tigriopus californicus</name>
    <name type="common">Marine copepod</name>
    <dbReference type="NCBI Taxonomy" id="6832"/>
    <lineage>
        <taxon>Eukaryota</taxon>
        <taxon>Metazoa</taxon>
        <taxon>Ecdysozoa</taxon>
        <taxon>Arthropoda</taxon>
        <taxon>Crustacea</taxon>
        <taxon>Multicrustacea</taxon>
        <taxon>Hexanauplia</taxon>
        <taxon>Copepoda</taxon>
        <taxon>Harpacticoida</taxon>
        <taxon>Harpacticidae</taxon>
        <taxon>Tigriopus</taxon>
    </lineage>
</organism>
<name>A0A553N7M2_TIGCA</name>
<evidence type="ECO:0000256" key="3">
    <source>
        <dbReference type="ARBA" id="ARBA00030367"/>
    </source>
</evidence>